<dbReference type="GO" id="GO:0006935">
    <property type="term" value="P:chemotaxis"/>
    <property type="evidence" value="ECO:0007669"/>
    <property type="project" value="UniProtKB-KW"/>
</dbReference>
<evidence type="ECO:0000313" key="13">
    <source>
        <dbReference type="Proteomes" id="UP000237749"/>
    </source>
</evidence>
<evidence type="ECO:0000256" key="8">
    <source>
        <dbReference type="PROSITE-ProRule" id="PRU00284"/>
    </source>
</evidence>
<dbReference type="CDD" id="cd11386">
    <property type="entry name" value="MCP_signal"/>
    <property type="match status" value="1"/>
</dbReference>
<dbReference type="Proteomes" id="UP000237749">
    <property type="component" value="Unassembled WGS sequence"/>
</dbReference>
<evidence type="ECO:0000259" key="11">
    <source>
        <dbReference type="PROSITE" id="PS50885"/>
    </source>
</evidence>
<keyword evidence="5 9" id="KW-1133">Transmembrane helix</keyword>
<dbReference type="InterPro" id="IPR033479">
    <property type="entry name" value="dCache_1"/>
</dbReference>
<dbReference type="PROSITE" id="PS50885">
    <property type="entry name" value="HAMP"/>
    <property type="match status" value="1"/>
</dbReference>
<dbReference type="RefSeq" id="WP_104438732.1">
    <property type="nucleotide sequence ID" value="NZ_PTJA01000012.1"/>
</dbReference>
<proteinExistence type="inferred from homology"/>
<dbReference type="Gene3D" id="3.30.450.20">
    <property type="entry name" value="PAS domain"/>
    <property type="match status" value="1"/>
</dbReference>
<sequence>MKTIKSKLFFVIFLLLFATSAVNVITGISASYYSITENTKSDMNAMGEIANTALAAEISLLKEQAESLASQLGTVQSGDMGKKLNALDVVMKNTKFKALAVAGPDGKLSSTDQALDGQDFSTKTFFTDSLKGNTTISSTEALDNQMVFYVCSPLPSQSGVVIGVLDSLYFSRIIEKIVIGKTGNVFMLDSTGTFVANKRPNLVEERQNFIEKAKTDPSLVNASKVYGKMIKGEKGVDRYEYETGARICAFGPVSNSDGWSYGVVAPVKEMTSSIIYTIVLLLVSSCVLIIIGIAASFMLANRLSNPIKKITRRMELLADGDLESEVYIHNSKDEIGILTRSIADMVSSLKSYIQEIAYILQQVSAGNLSVSSDIEYKGEFIEIQTSLNQITDQLNKAFGEIIISARQVNSSSEQVAESSQQLSQGATRQASSVEEIAATISDISHHISSNADNAELAGTKSLQAVDQVSSGKQEMDKLVSAMNEINETSTEIGKIIKVVEDIAFQTNILALNAAVEAARVGEAGKGFAVVSDEVRNLAGKSADAARDTAALIQKSIEAVKNGNEIAIETSHTLEQIVTSTREVSQLVNQISNRSLEQSEAVTQLKIGIEQVSGVVQSNAATAEESAAYAQELSGQSLIMTSLVSKFELAGSNK</sequence>
<evidence type="ECO:0000256" key="2">
    <source>
        <dbReference type="ARBA" id="ARBA00022475"/>
    </source>
</evidence>
<dbReference type="Gene3D" id="6.10.340.10">
    <property type="match status" value="1"/>
</dbReference>
<comment type="subcellular location">
    <subcellularLocation>
        <location evidence="1">Cell membrane</location>
        <topology evidence="1">Multi-pass membrane protein</topology>
    </subcellularLocation>
</comment>
<keyword evidence="8" id="KW-0807">Transducer</keyword>
<dbReference type="InterPro" id="IPR003660">
    <property type="entry name" value="HAMP_dom"/>
</dbReference>
<dbReference type="GO" id="GO:0005886">
    <property type="term" value="C:plasma membrane"/>
    <property type="evidence" value="ECO:0007669"/>
    <property type="project" value="UniProtKB-SubCell"/>
</dbReference>
<keyword evidence="2" id="KW-1003">Cell membrane</keyword>
<accession>A0A2S6HNJ6</accession>
<keyword evidence="13" id="KW-1185">Reference proteome</keyword>
<dbReference type="CDD" id="cd06225">
    <property type="entry name" value="HAMP"/>
    <property type="match status" value="1"/>
</dbReference>
<dbReference type="OrthoDB" id="1109395at2"/>
<keyword evidence="3" id="KW-0145">Chemotaxis</keyword>
<dbReference type="GO" id="GO:0007165">
    <property type="term" value="P:signal transduction"/>
    <property type="evidence" value="ECO:0007669"/>
    <property type="project" value="UniProtKB-KW"/>
</dbReference>
<dbReference type="EMBL" id="PTJA01000012">
    <property type="protein sequence ID" value="PPK79047.1"/>
    <property type="molecule type" value="Genomic_DNA"/>
</dbReference>
<evidence type="ECO:0000313" key="12">
    <source>
        <dbReference type="EMBL" id="PPK79047.1"/>
    </source>
</evidence>
<dbReference type="SUPFAM" id="SSF58104">
    <property type="entry name" value="Methyl-accepting chemotaxis protein (MCP) signaling domain"/>
    <property type="match status" value="1"/>
</dbReference>
<evidence type="ECO:0000256" key="1">
    <source>
        <dbReference type="ARBA" id="ARBA00004651"/>
    </source>
</evidence>
<organism evidence="12 13">
    <name type="scientific">Lacrimispora xylanisolvens</name>
    <dbReference type="NCBI Taxonomy" id="384636"/>
    <lineage>
        <taxon>Bacteria</taxon>
        <taxon>Bacillati</taxon>
        <taxon>Bacillota</taxon>
        <taxon>Clostridia</taxon>
        <taxon>Lachnospirales</taxon>
        <taxon>Lachnospiraceae</taxon>
        <taxon>Lacrimispora</taxon>
    </lineage>
</organism>
<dbReference type="SMART" id="SM00283">
    <property type="entry name" value="MA"/>
    <property type="match status" value="1"/>
</dbReference>
<evidence type="ECO:0000256" key="5">
    <source>
        <dbReference type="ARBA" id="ARBA00022989"/>
    </source>
</evidence>
<feature type="transmembrane region" description="Helical" evidence="9">
    <location>
        <begin position="274"/>
        <end position="300"/>
    </location>
</feature>
<dbReference type="Pfam" id="PF00015">
    <property type="entry name" value="MCPsignal"/>
    <property type="match status" value="1"/>
</dbReference>
<feature type="domain" description="HAMP" evidence="11">
    <location>
        <begin position="301"/>
        <end position="354"/>
    </location>
</feature>
<dbReference type="Pfam" id="PF18947">
    <property type="entry name" value="HAMP_2"/>
    <property type="match status" value="1"/>
</dbReference>
<comment type="caution">
    <text evidence="12">The sequence shown here is derived from an EMBL/GenBank/DDBJ whole genome shotgun (WGS) entry which is preliminary data.</text>
</comment>
<evidence type="ECO:0000256" key="3">
    <source>
        <dbReference type="ARBA" id="ARBA00022500"/>
    </source>
</evidence>
<protein>
    <submittedName>
        <fullName evidence="12">Methyl-accepting chemotaxis protein</fullName>
    </submittedName>
</protein>
<reference evidence="12 13" key="1">
    <citation type="submission" date="2018-02" db="EMBL/GenBank/DDBJ databases">
        <title>Genomic Encyclopedia of Archaeal and Bacterial Type Strains, Phase II (KMG-II): from individual species to whole genera.</title>
        <authorList>
            <person name="Goeker M."/>
        </authorList>
    </citation>
    <scope>NUCLEOTIDE SEQUENCE [LARGE SCALE GENOMIC DNA]</scope>
    <source>
        <strain evidence="12 13">DSM 3808</strain>
    </source>
</reference>
<dbReference type="PANTHER" id="PTHR43531:SF11">
    <property type="entry name" value="METHYL-ACCEPTING CHEMOTAXIS PROTEIN 3"/>
    <property type="match status" value="1"/>
</dbReference>
<dbReference type="InterPro" id="IPR051310">
    <property type="entry name" value="MCP_chemotaxis"/>
</dbReference>
<dbReference type="InterPro" id="IPR004089">
    <property type="entry name" value="MCPsignal_dom"/>
</dbReference>
<dbReference type="Gene3D" id="1.10.287.950">
    <property type="entry name" value="Methyl-accepting chemotaxis protein"/>
    <property type="match status" value="1"/>
</dbReference>
<dbReference type="GO" id="GO:0004888">
    <property type="term" value="F:transmembrane signaling receptor activity"/>
    <property type="evidence" value="ECO:0007669"/>
    <property type="project" value="TreeGrafter"/>
</dbReference>
<evidence type="ECO:0000256" key="7">
    <source>
        <dbReference type="ARBA" id="ARBA00029447"/>
    </source>
</evidence>
<name>A0A2S6HNJ6_9FIRM</name>
<dbReference type="CDD" id="cd12912">
    <property type="entry name" value="PDC2_MCP_like"/>
    <property type="match status" value="1"/>
</dbReference>
<dbReference type="PROSITE" id="PS50111">
    <property type="entry name" value="CHEMOTAXIS_TRANSDUC_2"/>
    <property type="match status" value="1"/>
</dbReference>
<dbReference type="Pfam" id="PF00672">
    <property type="entry name" value="HAMP"/>
    <property type="match status" value="1"/>
</dbReference>
<evidence type="ECO:0000259" key="10">
    <source>
        <dbReference type="PROSITE" id="PS50111"/>
    </source>
</evidence>
<dbReference type="PANTHER" id="PTHR43531">
    <property type="entry name" value="PROTEIN ICFG"/>
    <property type="match status" value="1"/>
</dbReference>
<evidence type="ECO:0000256" key="4">
    <source>
        <dbReference type="ARBA" id="ARBA00022692"/>
    </source>
</evidence>
<evidence type="ECO:0000256" key="6">
    <source>
        <dbReference type="ARBA" id="ARBA00023136"/>
    </source>
</evidence>
<keyword evidence="4 9" id="KW-0812">Transmembrane</keyword>
<dbReference type="SMART" id="SM00304">
    <property type="entry name" value="HAMP"/>
    <property type="match status" value="2"/>
</dbReference>
<dbReference type="AlphaFoldDB" id="A0A2S6HNJ6"/>
<dbReference type="Pfam" id="PF02743">
    <property type="entry name" value="dCache_1"/>
    <property type="match status" value="1"/>
</dbReference>
<comment type="similarity">
    <text evidence="7">Belongs to the methyl-accepting chemotaxis (MCP) protein family.</text>
</comment>
<keyword evidence="6 9" id="KW-0472">Membrane</keyword>
<feature type="domain" description="Methyl-accepting transducer" evidence="10">
    <location>
        <begin position="404"/>
        <end position="633"/>
    </location>
</feature>
<evidence type="ECO:0000256" key="9">
    <source>
        <dbReference type="SAM" id="Phobius"/>
    </source>
</evidence>
<gene>
    <name evidence="12" type="ORF">BXY41_112207</name>
</gene>